<name>A0A1U7GY91_9CYAN</name>
<evidence type="ECO:0000256" key="3">
    <source>
        <dbReference type="ARBA" id="ARBA00012438"/>
    </source>
</evidence>
<dbReference type="Pfam" id="PF02518">
    <property type="entry name" value="HATPase_c"/>
    <property type="match status" value="1"/>
</dbReference>
<dbReference type="PROSITE" id="PS50046">
    <property type="entry name" value="PHYTOCHROME_2"/>
    <property type="match status" value="1"/>
</dbReference>
<dbReference type="PANTHER" id="PTHR43547">
    <property type="entry name" value="TWO-COMPONENT HISTIDINE KINASE"/>
    <property type="match status" value="1"/>
</dbReference>
<dbReference type="SMART" id="SM00065">
    <property type="entry name" value="GAF"/>
    <property type="match status" value="2"/>
</dbReference>
<dbReference type="SMART" id="SM00388">
    <property type="entry name" value="HisKA"/>
    <property type="match status" value="1"/>
</dbReference>
<dbReference type="Gene3D" id="1.10.287.130">
    <property type="match status" value="1"/>
</dbReference>
<dbReference type="InterPro" id="IPR036097">
    <property type="entry name" value="HisK_dim/P_sf"/>
</dbReference>
<dbReference type="Pfam" id="PF01590">
    <property type="entry name" value="GAF"/>
    <property type="match status" value="2"/>
</dbReference>
<dbReference type="PROSITE" id="PS50109">
    <property type="entry name" value="HIS_KIN"/>
    <property type="match status" value="1"/>
</dbReference>
<protein>
    <recommendedName>
        <fullName evidence="3">histidine kinase</fullName>
        <ecNumber evidence="3">2.7.13.3</ecNumber>
    </recommendedName>
</protein>
<accession>A0A1U7GY91</accession>
<dbReference type="SUPFAM" id="SSF47384">
    <property type="entry name" value="Homodimeric domain of signal transducing histidine kinase"/>
    <property type="match status" value="1"/>
</dbReference>
<feature type="domain" description="Histidine kinase" evidence="8">
    <location>
        <begin position="386"/>
        <end position="607"/>
    </location>
</feature>
<gene>
    <name evidence="9" type="ORF">NIES592_15060</name>
</gene>
<keyword evidence="5" id="KW-0418">Kinase</keyword>
<proteinExistence type="inferred from homology"/>
<dbReference type="InterPro" id="IPR003018">
    <property type="entry name" value="GAF"/>
</dbReference>
<dbReference type="InterPro" id="IPR003594">
    <property type="entry name" value="HATPase_dom"/>
</dbReference>
<dbReference type="AlphaFoldDB" id="A0A1U7GY91"/>
<dbReference type="InterPro" id="IPR029016">
    <property type="entry name" value="GAF-like_dom_sf"/>
</dbReference>
<keyword evidence="6" id="KW-0902">Two-component regulatory system</keyword>
<evidence type="ECO:0000313" key="9">
    <source>
        <dbReference type="EMBL" id="OKH13379.1"/>
    </source>
</evidence>
<comment type="caution">
    <text evidence="9">The sequence shown here is derived from an EMBL/GenBank/DDBJ whole genome shotgun (WGS) entry which is preliminary data.</text>
</comment>
<dbReference type="InterPro" id="IPR004358">
    <property type="entry name" value="Sig_transdc_His_kin-like_C"/>
</dbReference>
<evidence type="ECO:0000259" key="7">
    <source>
        <dbReference type="PROSITE" id="PS50046"/>
    </source>
</evidence>
<dbReference type="RefSeq" id="WP_073556174.1">
    <property type="nucleotide sequence ID" value="NZ_MRCA01000007.1"/>
</dbReference>
<dbReference type="GO" id="GO:0000155">
    <property type="term" value="F:phosphorelay sensor kinase activity"/>
    <property type="evidence" value="ECO:0007669"/>
    <property type="project" value="InterPro"/>
</dbReference>
<dbReference type="PRINTS" id="PR00344">
    <property type="entry name" value="BCTRLSENSOR"/>
</dbReference>
<dbReference type="PANTHER" id="PTHR43547:SF2">
    <property type="entry name" value="HYBRID SIGNAL TRANSDUCTION HISTIDINE KINASE C"/>
    <property type="match status" value="1"/>
</dbReference>
<keyword evidence="10" id="KW-1185">Reference proteome</keyword>
<evidence type="ECO:0000256" key="5">
    <source>
        <dbReference type="ARBA" id="ARBA00022777"/>
    </source>
</evidence>
<dbReference type="Gene3D" id="3.30.450.40">
    <property type="match status" value="2"/>
</dbReference>
<organism evidence="9 10">
    <name type="scientific">Fischerella major NIES-592</name>
    <dbReference type="NCBI Taxonomy" id="210994"/>
    <lineage>
        <taxon>Bacteria</taxon>
        <taxon>Bacillati</taxon>
        <taxon>Cyanobacteriota</taxon>
        <taxon>Cyanophyceae</taxon>
        <taxon>Nostocales</taxon>
        <taxon>Hapalosiphonaceae</taxon>
        <taxon>Fischerella</taxon>
    </lineage>
</organism>
<dbReference type="Proteomes" id="UP000186391">
    <property type="component" value="Unassembled WGS sequence"/>
</dbReference>
<reference evidence="9 10" key="1">
    <citation type="submission" date="2016-11" db="EMBL/GenBank/DDBJ databases">
        <title>Draft Genome Sequences of Nine Cyanobacterial Strains from Diverse Habitats.</title>
        <authorList>
            <person name="Zhu T."/>
            <person name="Hou S."/>
            <person name="Lu X."/>
            <person name="Hess W.R."/>
        </authorList>
    </citation>
    <scope>NUCLEOTIDE SEQUENCE [LARGE SCALE GENOMIC DNA]</scope>
    <source>
        <strain evidence="9 10">NIES-592</strain>
    </source>
</reference>
<dbReference type="Pfam" id="PF00512">
    <property type="entry name" value="HisKA"/>
    <property type="match status" value="1"/>
</dbReference>
<dbReference type="SMART" id="SM00387">
    <property type="entry name" value="HATPase_c"/>
    <property type="match status" value="1"/>
</dbReference>
<dbReference type="Gene3D" id="3.30.565.10">
    <property type="entry name" value="Histidine kinase-like ATPase, C-terminal domain"/>
    <property type="match status" value="1"/>
</dbReference>
<evidence type="ECO:0000256" key="1">
    <source>
        <dbReference type="ARBA" id="ARBA00000085"/>
    </source>
</evidence>
<dbReference type="SUPFAM" id="SSF55781">
    <property type="entry name" value="GAF domain-like"/>
    <property type="match status" value="2"/>
</dbReference>
<keyword evidence="4" id="KW-0597">Phosphoprotein</keyword>
<dbReference type="EC" id="2.7.13.3" evidence="3"/>
<sequence>MNINPSESTAELTQAACQKFQIGTDLEDGSNPNQILSAIAQRICQSFDLNTIVNLTVTELRRFLLSDRVLIYRLNSDGGGTIVAESTIVAGKPLLGMKITDTCFHEKHAERYKRGCIQIVEDIYAAGLHPCQIDFLSSLQIRANLVVPILCQQDLWGLLIAQNCCEPRQWQQVEIDLLKQLAIQINIAIQQTELRQQVQDLQTKIKLQQHQFLMQNLTEQIRDCIDADKVLETAITQLAKVLQVERCHIELYDTNQTFTTIAHEYTTIPPVYQGMKRWVRDFPELYQSLLQKQSLQFSEVLRDWNPQLVVVTQLACPIFDAETVMGNIWLTKVTPELFAEWEIKLVQQVANQCVIALRQARLYQLAQTQVNQLEKLENLKHEFLRSLSHELRTPITSISLAVQTLEAIIKQETVLDTDIVSQLLQILQNECQRESKLINDLLSLTYLEAEADVLTVIMIDLNSWLPPIVESFREVTICQQQQLFLHLAAELPLLETDISHLERIVTELLSNACKYTPVGESITVAAYATEKTVEISISNSGVEIATNEQLRIFDPFYRLPKHNSWQYGGTGLGLALVQKLAKLLKGSIRVESTAAFTTFTLVLPRAIAT</sequence>
<dbReference type="InterPro" id="IPR036890">
    <property type="entry name" value="HATPase_C_sf"/>
</dbReference>
<evidence type="ECO:0000313" key="10">
    <source>
        <dbReference type="Proteomes" id="UP000186391"/>
    </source>
</evidence>
<evidence type="ECO:0000256" key="2">
    <source>
        <dbReference type="ARBA" id="ARBA00006402"/>
    </source>
</evidence>
<dbReference type="InterPro" id="IPR003661">
    <property type="entry name" value="HisK_dim/P_dom"/>
</dbReference>
<evidence type="ECO:0000256" key="6">
    <source>
        <dbReference type="ARBA" id="ARBA00023012"/>
    </source>
</evidence>
<comment type="similarity">
    <text evidence="2">In the N-terminal section; belongs to the phytochrome family.</text>
</comment>
<dbReference type="SUPFAM" id="SSF55874">
    <property type="entry name" value="ATPase domain of HSP90 chaperone/DNA topoisomerase II/histidine kinase"/>
    <property type="match status" value="1"/>
</dbReference>
<dbReference type="OrthoDB" id="436952at2"/>
<dbReference type="EMBL" id="MRCA01000007">
    <property type="protein sequence ID" value="OKH13379.1"/>
    <property type="molecule type" value="Genomic_DNA"/>
</dbReference>
<evidence type="ECO:0000256" key="4">
    <source>
        <dbReference type="ARBA" id="ARBA00022553"/>
    </source>
</evidence>
<keyword evidence="5" id="KW-0808">Transferase</keyword>
<comment type="catalytic activity">
    <reaction evidence="1">
        <text>ATP + protein L-histidine = ADP + protein N-phospho-L-histidine.</text>
        <dbReference type="EC" id="2.7.13.3"/>
    </reaction>
</comment>
<feature type="domain" description="Phytochrome chromophore attachment site" evidence="7">
    <location>
        <begin position="48"/>
        <end position="184"/>
    </location>
</feature>
<dbReference type="InterPro" id="IPR016132">
    <property type="entry name" value="Phyto_chromo_attachment"/>
</dbReference>
<evidence type="ECO:0000259" key="8">
    <source>
        <dbReference type="PROSITE" id="PS50109"/>
    </source>
</evidence>
<dbReference type="InterPro" id="IPR005467">
    <property type="entry name" value="His_kinase_dom"/>
</dbReference>
<dbReference type="CDD" id="cd00082">
    <property type="entry name" value="HisKA"/>
    <property type="match status" value="1"/>
</dbReference>